<dbReference type="Proteomes" id="UP000886889">
    <property type="component" value="Unassembled WGS sequence"/>
</dbReference>
<keyword evidence="1" id="KW-1133">Transmembrane helix</keyword>
<organism evidence="2 3">
    <name type="scientific">Candidatus Merdiplasma excrementigallinarum</name>
    <dbReference type="NCBI Taxonomy" id="2840864"/>
    <lineage>
        <taxon>Bacteria</taxon>
        <taxon>Bacillati</taxon>
        <taxon>Bacillota</taxon>
        <taxon>Clostridia</taxon>
        <taxon>Lachnospirales</taxon>
        <taxon>Lachnospiraceae</taxon>
        <taxon>Lachnospiraceae incertae sedis</taxon>
        <taxon>Candidatus Merdiplasma</taxon>
    </lineage>
</organism>
<evidence type="ECO:0000313" key="2">
    <source>
        <dbReference type="EMBL" id="HIV23917.1"/>
    </source>
</evidence>
<dbReference type="EMBL" id="DVOS01000067">
    <property type="protein sequence ID" value="HIV23917.1"/>
    <property type="molecule type" value="Genomic_DNA"/>
</dbReference>
<keyword evidence="1" id="KW-0472">Membrane</keyword>
<gene>
    <name evidence="2" type="ORF">IAC80_08280</name>
</gene>
<reference evidence="2" key="2">
    <citation type="journal article" date="2021" name="PeerJ">
        <title>Extensive microbial diversity within the chicken gut microbiome revealed by metagenomics and culture.</title>
        <authorList>
            <person name="Gilroy R."/>
            <person name="Ravi A."/>
            <person name="Getino M."/>
            <person name="Pursley I."/>
            <person name="Horton D.L."/>
            <person name="Alikhan N.F."/>
            <person name="Baker D."/>
            <person name="Gharbi K."/>
            <person name="Hall N."/>
            <person name="Watson M."/>
            <person name="Adriaenssens E.M."/>
            <person name="Foster-Nyarko E."/>
            <person name="Jarju S."/>
            <person name="Secka A."/>
            <person name="Antonio M."/>
            <person name="Oren A."/>
            <person name="Chaudhuri R.R."/>
            <person name="La Ragione R."/>
            <person name="Hildebrand F."/>
            <person name="Pallen M.J."/>
        </authorList>
    </citation>
    <scope>NUCLEOTIDE SEQUENCE</scope>
    <source>
        <strain evidence="2">ChiBcec6-7307</strain>
    </source>
</reference>
<evidence type="ECO:0000313" key="3">
    <source>
        <dbReference type="Proteomes" id="UP000886889"/>
    </source>
</evidence>
<feature type="transmembrane region" description="Helical" evidence="1">
    <location>
        <begin position="5"/>
        <end position="23"/>
    </location>
</feature>
<comment type="caution">
    <text evidence="2">The sequence shown here is derived from an EMBL/GenBank/DDBJ whole genome shotgun (WGS) entry which is preliminary data.</text>
</comment>
<evidence type="ECO:0000256" key="1">
    <source>
        <dbReference type="SAM" id="Phobius"/>
    </source>
</evidence>
<proteinExistence type="predicted"/>
<dbReference type="AlphaFoldDB" id="A0A9D1P094"/>
<reference evidence="2" key="1">
    <citation type="submission" date="2020-10" db="EMBL/GenBank/DDBJ databases">
        <authorList>
            <person name="Gilroy R."/>
        </authorList>
    </citation>
    <scope>NUCLEOTIDE SEQUENCE</scope>
    <source>
        <strain evidence="2">ChiBcec6-7307</strain>
    </source>
</reference>
<sequence>MRHFYFRLILGIVFAVCMIFSIATMNIPFALLYLFLGTLFLVSAHTLWKKGKDDWR</sequence>
<accession>A0A9D1P094</accession>
<name>A0A9D1P094_9FIRM</name>
<feature type="transmembrane region" description="Helical" evidence="1">
    <location>
        <begin position="29"/>
        <end position="48"/>
    </location>
</feature>
<keyword evidence="1" id="KW-0812">Transmembrane</keyword>
<protein>
    <submittedName>
        <fullName evidence="2">Uncharacterized protein</fullName>
    </submittedName>
</protein>